<dbReference type="Pfam" id="PF03184">
    <property type="entry name" value="DDE_1"/>
    <property type="match status" value="1"/>
</dbReference>
<dbReference type="InterPro" id="IPR009057">
    <property type="entry name" value="Homeodomain-like_sf"/>
</dbReference>
<dbReference type="Gene3D" id="1.10.10.60">
    <property type="entry name" value="Homeodomain-like"/>
    <property type="match status" value="1"/>
</dbReference>
<protein>
    <recommendedName>
        <fullName evidence="4">HTH CENPB-type domain-containing protein</fullName>
    </recommendedName>
</protein>
<feature type="domain" description="HTH CENPB-type" evidence="4">
    <location>
        <begin position="53"/>
        <end position="123"/>
    </location>
</feature>
<dbReference type="PANTHER" id="PTHR19303">
    <property type="entry name" value="TRANSPOSON"/>
    <property type="match status" value="1"/>
</dbReference>
<sequence>MITMSETALKGSLANLAIRDVEAGDSQRKAATRWGIPRTTLRNRMNGRKTRQQEAETRQRLSKVQEARLTKWILIQDSIGFPPSHAKVKDIIGFLLCEEGDLEPLGRRWMEGFLRRNPEVRTLQGKRIDFLRVNGATADRVKEFFALKRVPDILKIPPRHRWNMDEAGIMEGVGDNGLVLGSSRKNWAAQIQPGTRYWTTIVECISAAGAYLKPLVIFKGKTVQQQWFPDELSHLNEWHFTASNKGWTSNSIALAWLREVFIPATKPSPPCWRLLIVDGHKSHEPTEFMWECFKNHIWLLFLPSHSSHVLQPLDLSIFSPLKGSYRRHLSQQQIQTDSSPIGKATFLKCYHLARQAALTPSNILAGWKASGMWPVNIAVPLLNPFVVSPQYTFQTRPSTPPTTPVAGMKRKEIEITTPKGSHQLRGLIRDFVCEKEVDPTIRLLFRKICKGLDVQQIQLSISTTEITQLKESNKLLQPKRRHTVHRDPNERFVKISNIVDTRERYKGQLDAEISAREIENYIFEELCFTWQLE</sequence>
<dbReference type="PANTHER" id="PTHR19303:SF74">
    <property type="entry name" value="POGO TRANSPOSABLE ELEMENT WITH KRAB DOMAIN"/>
    <property type="match status" value="1"/>
</dbReference>
<dbReference type="GO" id="GO:0005634">
    <property type="term" value="C:nucleus"/>
    <property type="evidence" value="ECO:0007669"/>
    <property type="project" value="UniProtKB-SubCell"/>
</dbReference>
<accession>A0A8H7K5U7</accession>
<dbReference type="InterPro" id="IPR006600">
    <property type="entry name" value="HTH_CenpB_DNA-bd_dom"/>
</dbReference>
<evidence type="ECO:0000256" key="1">
    <source>
        <dbReference type="ARBA" id="ARBA00004123"/>
    </source>
</evidence>
<dbReference type="InterPro" id="IPR050863">
    <property type="entry name" value="CenT-Element_Derived"/>
</dbReference>
<dbReference type="SUPFAM" id="SSF46689">
    <property type="entry name" value="Homeodomain-like"/>
    <property type="match status" value="1"/>
</dbReference>
<keyword evidence="3" id="KW-0539">Nucleus</keyword>
<evidence type="ECO:0000313" key="6">
    <source>
        <dbReference type="Proteomes" id="UP000616885"/>
    </source>
</evidence>
<keyword evidence="2" id="KW-0238">DNA-binding</keyword>
<evidence type="ECO:0000256" key="2">
    <source>
        <dbReference type="ARBA" id="ARBA00023125"/>
    </source>
</evidence>
<comment type="caution">
    <text evidence="5">The sequence shown here is derived from an EMBL/GenBank/DDBJ whole genome shotgun (WGS) entry which is preliminary data.</text>
</comment>
<dbReference type="EMBL" id="JADCTT010000015">
    <property type="protein sequence ID" value="KAF9744036.1"/>
    <property type="molecule type" value="Genomic_DNA"/>
</dbReference>
<dbReference type="InterPro" id="IPR007889">
    <property type="entry name" value="HTH_Psq"/>
</dbReference>
<evidence type="ECO:0000256" key="3">
    <source>
        <dbReference type="ARBA" id="ARBA00023242"/>
    </source>
</evidence>
<dbReference type="PROSITE" id="PS51253">
    <property type="entry name" value="HTH_CENPB"/>
    <property type="match status" value="1"/>
</dbReference>
<dbReference type="Proteomes" id="UP000616885">
    <property type="component" value="Unassembled WGS sequence"/>
</dbReference>
<comment type="subcellular location">
    <subcellularLocation>
        <location evidence="1">Nucleus</location>
    </subcellularLocation>
</comment>
<dbReference type="InterPro" id="IPR004875">
    <property type="entry name" value="DDE_SF_endonuclease_dom"/>
</dbReference>
<dbReference type="Pfam" id="PF05225">
    <property type="entry name" value="HTH_psq"/>
    <property type="match status" value="1"/>
</dbReference>
<organism evidence="5 6">
    <name type="scientific">Bionectria ochroleuca</name>
    <name type="common">Gliocladium roseum</name>
    <dbReference type="NCBI Taxonomy" id="29856"/>
    <lineage>
        <taxon>Eukaryota</taxon>
        <taxon>Fungi</taxon>
        <taxon>Dikarya</taxon>
        <taxon>Ascomycota</taxon>
        <taxon>Pezizomycotina</taxon>
        <taxon>Sordariomycetes</taxon>
        <taxon>Hypocreomycetidae</taxon>
        <taxon>Hypocreales</taxon>
        <taxon>Bionectriaceae</taxon>
        <taxon>Clonostachys</taxon>
    </lineage>
</organism>
<name>A0A8H7K5U7_BIOOC</name>
<evidence type="ECO:0000313" key="5">
    <source>
        <dbReference type="EMBL" id="KAF9744036.1"/>
    </source>
</evidence>
<gene>
    <name evidence="5" type="ORF">IM811_005616</name>
</gene>
<dbReference type="AlphaFoldDB" id="A0A8H7K5U7"/>
<proteinExistence type="predicted"/>
<dbReference type="GO" id="GO:0003677">
    <property type="term" value="F:DNA binding"/>
    <property type="evidence" value="ECO:0007669"/>
    <property type="project" value="UniProtKB-KW"/>
</dbReference>
<evidence type="ECO:0000259" key="4">
    <source>
        <dbReference type="PROSITE" id="PS51253"/>
    </source>
</evidence>
<reference evidence="5" key="1">
    <citation type="submission" date="2020-10" db="EMBL/GenBank/DDBJ databases">
        <title>High-Quality Genome Resource of Clonostachys rosea strain S41 by Oxford Nanopore Long-Read Sequencing.</title>
        <authorList>
            <person name="Wang H."/>
        </authorList>
    </citation>
    <scope>NUCLEOTIDE SEQUENCE</scope>
    <source>
        <strain evidence="5">S41</strain>
    </source>
</reference>